<dbReference type="GO" id="GO:0004592">
    <property type="term" value="F:pantoate-beta-alanine ligase activity"/>
    <property type="evidence" value="ECO:0007669"/>
    <property type="project" value="UniProtKB-UniRule"/>
</dbReference>
<keyword evidence="4 8" id="KW-0566">Pantothenate biosynthesis</keyword>
<evidence type="ECO:0000256" key="1">
    <source>
        <dbReference type="ARBA" id="ARBA00004990"/>
    </source>
</evidence>
<dbReference type="GO" id="GO:0015940">
    <property type="term" value="P:pantothenate biosynthetic process"/>
    <property type="evidence" value="ECO:0007669"/>
    <property type="project" value="UniProtKB-UniRule"/>
</dbReference>
<comment type="subunit">
    <text evidence="8">Homodimer.</text>
</comment>
<keyword evidence="10" id="KW-1185">Reference proteome</keyword>
<dbReference type="NCBIfam" id="TIGR00125">
    <property type="entry name" value="cyt_tran_rel"/>
    <property type="match status" value="1"/>
</dbReference>
<organism evidence="9 10">
    <name type="scientific">Mesorhizobium alhagi CCNWXJ12-2</name>
    <dbReference type="NCBI Taxonomy" id="1107882"/>
    <lineage>
        <taxon>Bacteria</taxon>
        <taxon>Pseudomonadati</taxon>
        <taxon>Pseudomonadota</taxon>
        <taxon>Alphaproteobacteria</taxon>
        <taxon>Hyphomicrobiales</taxon>
        <taxon>Phyllobacteriaceae</taxon>
        <taxon>Allomesorhizobium</taxon>
    </lineage>
</organism>
<comment type="pathway">
    <text evidence="1 8">Cofactor biosynthesis; (R)-pantothenate biosynthesis; (R)-pantothenate from (R)-pantoate and beta-alanine: step 1/1.</text>
</comment>
<evidence type="ECO:0000256" key="2">
    <source>
        <dbReference type="ARBA" id="ARBA00009256"/>
    </source>
</evidence>
<dbReference type="NCBIfam" id="TIGR00018">
    <property type="entry name" value="panC"/>
    <property type="match status" value="1"/>
</dbReference>
<dbReference type="PANTHER" id="PTHR21299">
    <property type="entry name" value="CYTIDYLATE KINASE/PANTOATE-BETA-ALANINE LIGASE"/>
    <property type="match status" value="1"/>
</dbReference>
<dbReference type="Gene3D" id="3.30.1300.10">
    <property type="entry name" value="Pantoate-beta-alanine ligase, C-terminal domain"/>
    <property type="match status" value="1"/>
</dbReference>
<comment type="catalytic activity">
    <reaction evidence="7 8">
        <text>(R)-pantoate + beta-alanine + ATP = (R)-pantothenate + AMP + diphosphate + H(+)</text>
        <dbReference type="Rhea" id="RHEA:10912"/>
        <dbReference type="ChEBI" id="CHEBI:15378"/>
        <dbReference type="ChEBI" id="CHEBI:15980"/>
        <dbReference type="ChEBI" id="CHEBI:29032"/>
        <dbReference type="ChEBI" id="CHEBI:30616"/>
        <dbReference type="ChEBI" id="CHEBI:33019"/>
        <dbReference type="ChEBI" id="CHEBI:57966"/>
        <dbReference type="ChEBI" id="CHEBI:456215"/>
        <dbReference type="EC" id="6.3.2.1"/>
    </reaction>
</comment>
<protein>
    <recommendedName>
        <fullName evidence="8">Pantothenate synthetase</fullName>
        <shortName evidence="8">PS</shortName>
        <ecNumber evidence="8">6.3.2.1</ecNumber>
    </recommendedName>
    <alternativeName>
        <fullName evidence="8">Pantoate--beta-alanine ligase</fullName>
    </alternativeName>
    <alternativeName>
        <fullName evidence="8">Pantoate-activating enzyme</fullName>
    </alternativeName>
</protein>
<dbReference type="InterPro" id="IPR014729">
    <property type="entry name" value="Rossmann-like_a/b/a_fold"/>
</dbReference>
<name>H0HXG6_9HYPH</name>
<reference evidence="9 10" key="1">
    <citation type="journal article" date="2012" name="J. Bacteriol.">
        <title>Draft Genome Sequence of Mesorhizobium alhagi CCNWXJ12-2T, a Novel Salt-Resistant Species Isolated from the Desert of Northwestern China.</title>
        <authorList>
            <person name="Zhou M."/>
            <person name="Chen W."/>
            <person name="Chen H."/>
            <person name="Wei G."/>
        </authorList>
    </citation>
    <scope>NUCLEOTIDE SEQUENCE [LARGE SCALE GENOMIC DNA]</scope>
    <source>
        <strain evidence="9 10">CCNWXJ12-2</strain>
    </source>
</reference>
<keyword evidence="3 8" id="KW-0436">Ligase</keyword>
<dbReference type="EMBL" id="AHAM01000206">
    <property type="protein sequence ID" value="EHK54577.1"/>
    <property type="molecule type" value="Genomic_DNA"/>
</dbReference>
<dbReference type="SUPFAM" id="SSF52374">
    <property type="entry name" value="Nucleotidylyl transferase"/>
    <property type="match status" value="1"/>
</dbReference>
<dbReference type="InterPro" id="IPR003721">
    <property type="entry name" value="Pantoate_ligase"/>
</dbReference>
<dbReference type="UniPathway" id="UPA00028">
    <property type="reaction ID" value="UER00005"/>
</dbReference>
<evidence type="ECO:0000313" key="9">
    <source>
        <dbReference type="EMBL" id="EHK54577.1"/>
    </source>
</evidence>
<feature type="active site" description="Proton donor" evidence="8">
    <location>
        <position position="39"/>
    </location>
</feature>
<evidence type="ECO:0000256" key="5">
    <source>
        <dbReference type="ARBA" id="ARBA00022741"/>
    </source>
</evidence>
<feature type="binding site" evidence="8">
    <location>
        <position position="155"/>
    </location>
    <ligand>
        <name>(R)-pantoate</name>
        <dbReference type="ChEBI" id="CHEBI:15980"/>
    </ligand>
</feature>
<sequence>MSVPIVRTVAALREIVAAWRRSGARVAVVPTMGALHEGHLSLVRSALQTADRVIVTLFINPKQFNSAADLAAYPRTENEDAAKLAPLGAHLLYVPDPEEMYPAGFATTVSVSGVSEGLCGAFRPGHFDGVATVVAKLFLQTGADLAFFGEKDFQQLHVVNRMVRDLNIPVTVVPCPTVREADGLALSSRNVRLSPAERSVAPKLASVLLETAERLANGSPVMPTLYEARVAILAAGYREVEYLELRAETDLQSLAGLDRPARLVAAAWLGETRLIDNISTSPSVSSSEQVRGVETRSAKWVLQAEVGKQ</sequence>
<evidence type="ECO:0000256" key="7">
    <source>
        <dbReference type="ARBA" id="ARBA00048258"/>
    </source>
</evidence>
<keyword evidence="5 8" id="KW-0547">Nucleotide-binding</keyword>
<comment type="function">
    <text evidence="8">Catalyzes the condensation of pantoate with beta-alanine in an ATP-dependent reaction via a pantoyl-adenylate intermediate.</text>
</comment>
<comment type="subcellular location">
    <subcellularLocation>
        <location evidence="8">Cytoplasm</location>
    </subcellularLocation>
</comment>
<accession>H0HXG6</accession>
<dbReference type="Pfam" id="PF02569">
    <property type="entry name" value="Pantoate_ligase"/>
    <property type="match status" value="1"/>
</dbReference>
<evidence type="ECO:0000256" key="8">
    <source>
        <dbReference type="HAMAP-Rule" id="MF_00158"/>
    </source>
</evidence>
<dbReference type="GO" id="GO:0005524">
    <property type="term" value="F:ATP binding"/>
    <property type="evidence" value="ECO:0007669"/>
    <property type="project" value="UniProtKB-KW"/>
</dbReference>
<dbReference type="AlphaFoldDB" id="H0HXG6"/>
<evidence type="ECO:0000313" key="10">
    <source>
        <dbReference type="Proteomes" id="UP000003250"/>
    </source>
</evidence>
<dbReference type="OrthoDB" id="9773087at2"/>
<feature type="binding site" evidence="8">
    <location>
        <begin position="149"/>
        <end position="152"/>
    </location>
    <ligand>
        <name>ATP</name>
        <dbReference type="ChEBI" id="CHEBI:30616"/>
    </ligand>
</feature>
<proteinExistence type="inferred from homology"/>
<feature type="binding site" evidence="8">
    <location>
        <begin position="32"/>
        <end position="39"/>
    </location>
    <ligand>
        <name>ATP</name>
        <dbReference type="ChEBI" id="CHEBI:30616"/>
    </ligand>
</feature>
<gene>
    <name evidence="8" type="primary">panC</name>
    <name evidence="9" type="ORF">MAXJ12_24427</name>
</gene>
<dbReference type="InterPro" id="IPR042176">
    <property type="entry name" value="Pantoate_ligase_C"/>
</dbReference>
<dbReference type="Gene3D" id="3.40.50.620">
    <property type="entry name" value="HUPs"/>
    <property type="match status" value="1"/>
</dbReference>
<dbReference type="InterPro" id="IPR004821">
    <property type="entry name" value="Cyt_trans-like"/>
</dbReference>
<dbReference type="PATRIC" id="fig|1107882.3.peg.4737"/>
<dbReference type="CDD" id="cd00560">
    <property type="entry name" value="PanC"/>
    <property type="match status" value="1"/>
</dbReference>
<evidence type="ECO:0000256" key="6">
    <source>
        <dbReference type="ARBA" id="ARBA00022840"/>
    </source>
</evidence>
<evidence type="ECO:0000256" key="3">
    <source>
        <dbReference type="ARBA" id="ARBA00022598"/>
    </source>
</evidence>
<dbReference type="PANTHER" id="PTHR21299:SF1">
    <property type="entry name" value="PANTOATE--BETA-ALANINE LIGASE"/>
    <property type="match status" value="1"/>
</dbReference>
<feature type="binding site" evidence="8">
    <location>
        <position position="178"/>
    </location>
    <ligand>
        <name>ATP</name>
        <dbReference type="ChEBI" id="CHEBI:30616"/>
    </ligand>
</feature>
<feature type="binding site" evidence="8">
    <location>
        <position position="63"/>
    </location>
    <ligand>
        <name>(R)-pantoate</name>
        <dbReference type="ChEBI" id="CHEBI:15980"/>
    </ligand>
</feature>
<keyword evidence="8" id="KW-0963">Cytoplasm</keyword>
<dbReference type="RefSeq" id="WP_008838473.1">
    <property type="nucleotide sequence ID" value="NZ_AHAM01000206.1"/>
</dbReference>
<evidence type="ECO:0000256" key="4">
    <source>
        <dbReference type="ARBA" id="ARBA00022655"/>
    </source>
</evidence>
<dbReference type="EC" id="6.3.2.1" evidence="8"/>
<dbReference type="Proteomes" id="UP000003250">
    <property type="component" value="Unassembled WGS sequence"/>
</dbReference>
<feature type="binding site" evidence="8">
    <location>
        <position position="63"/>
    </location>
    <ligand>
        <name>beta-alanine</name>
        <dbReference type="ChEBI" id="CHEBI:57966"/>
    </ligand>
</feature>
<dbReference type="GO" id="GO:0005829">
    <property type="term" value="C:cytosol"/>
    <property type="evidence" value="ECO:0007669"/>
    <property type="project" value="TreeGrafter"/>
</dbReference>
<feature type="binding site" evidence="8">
    <location>
        <begin position="186"/>
        <end position="189"/>
    </location>
    <ligand>
        <name>ATP</name>
        <dbReference type="ChEBI" id="CHEBI:30616"/>
    </ligand>
</feature>
<comment type="similarity">
    <text evidence="2 8">Belongs to the pantothenate synthetase family.</text>
</comment>
<comment type="miscellaneous">
    <text evidence="8">The reaction proceeds by a bi uni uni bi ping pong mechanism.</text>
</comment>
<keyword evidence="6 8" id="KW-0067">ATP-binding</keyword>
<dbReference type="HAMAP" id="MF_00158">
    <property type="entry name" value="PanC"/>
    <property type="match status" value="1"/>
</dbReference>